<dbReference type="EC" id="5.3.3.2" evidence="6"/>
<keyword evidence="7" id="KW-0444">Lipid biosynthesis</keyword>
<evidence type="ECO:0000256" key="11">
    <source>
        <dbReference type="ARBA" id="ARBA00022955"/>
    </source>
</evidence>
<keyword evidence="9" id="KW-0153">Cholesterol metabolism</keyword>
<organism evidence="17 18">
    <name type="scientific">Phascolarctos cinereus</name>
    <name type="common">Koala</name>
    <dbReference type="NCBI Taxonomy" id="38626"/>
    <lineage>
        <taxon>Eukaryota</taxon>
        <taxon>Metazoa</taxon>
        <taxon>Chordata</taxon>
        <taxon>Craniata</taxon>
        <taxon>Vertebrata</taxon>
        <taxon>Euteleostomi</taxon>
        <taxon>Mammalia</taxon>
        <taxon>Metatheria</taxon>
        <taxon>Diprotodontia</taxon>
        <taxon>Phascolarctidae</taxon>
        <taxon>Phascolarctos</taxon>
    </lineage>
</organism>
<keyword evidence="15" id="KW-0413">Isomerase</keyword>
<dbReference type="NCBIfam" id="TIGR02150">
    <property type="entry name" value="IPP_isom_1"/>
    <property type="match status" value="1"/>
</dbReference>
<dbReference type="GO" id="GO:0035634">
    <property type="term" value="P:response to stilbenoid"/>
    <property type="evidence" value="ECO:0007669"/>
    <property type="project" value="Ensembl"/>
</dbReference>
<dbReference type="InterPro" id="IPR011876">
    <property type="entry name" value="IsopentenylPP_isomerase_typ1"/>
</dbReference>
<comment type="catalytic activity">
    <reaction evidence="1">
        <text>isopentenyl diphosphate = dimethylallyl diphosphate</text>
        <dbReference type="Rhea" id="RHEA:23284"/>
        <dbReference type="ChEBI" id="CHEBI:57623"/>
        <dbReference type="ChEBI" id="CHEBI:128769"/>
        <dbReference type="EC" id="5.3.3.2"/>
    </reaction>
</comment>
<evidence type="ECO:0000256" key="6">
    <source>
        <dbReference type="ARBA" id="ARBA00012057"/>
    </source>
</evidence>
<keyword evidence="17" id="KW-1185">Reference proteome</keyword>
<dbReference type="InterPro" id="IPR015797">
    <property type="entry name" value="NUDIX_hydrolase-like_dom_sf"/>
</dbReference>
<dbReference type="RefSeq" id="XP_020846030.1">
    <property type="nucleotide sequence ID" value="XM_020990371.1"/>
</dbReference>
<dbReference type="Proteomes" id="UP000515140">
    <property type="component" value="Unplaced"/>
</dbReference>
<keyword evidence="12" id="KW-0753">Steroid metabolism</keyword>
<evidence type="ECO:0000256" key="8">
    <source>
        <dbReference type="ARBA" id="ARBA00022723"/>
    </source>
</evidence>
<dbReference type="PANTHER" id="PTHR10885">
    <property type="entry name" value="ISOPENTENYL-DIPHOSPHATE DELTA-ISOMERASE"/>
    <property type="match status" value="1"/>
</dbReference>
<keyword evidence="12" id="KW-0756">Sterol biosynthesis</keyword>
<dbReference type="SUPFAM" id="SSF55811">
    <property type="entry name" value="Nudix"/>
    <property type="match status" value="1"/>
</dbReference>
<dbReference type="OMA" id="KAPFDNG"/>
<keyword evidence="13" id="KW-0443">Lipid metabolism</keyword>
<dbReference type="GO" id="GO:0009240">
    <property type="term" value="P:isopentenyl diphosphate biosynthetic process"/>
    <property type="evidence" value="ECO:0007669"/>
    <property type="project" value="TreeGrafter"/>
</dbReference>
<sequence length="306" mass="34269">MWRGTARLALAGALGDGAWAPAGGRGWGASPLLLLSSRRRFAAVSAGSSSSGAVGRAEPQHRTFSGSAGFLGKIKQIPAMPEINTDGLDEQQVQLLAEMCILVDENDSKIGAETKKNCHLNVNIDKGLLHRAFSVFLFNTENKLLLQQRSDAKITFPGCFTNTCCSHPLSNPVELEEDNAIGVRRAAQRRLKAELGIPMEQVPPEDISYLTRIHYKAQSDGIWGEHEIDYILFVRKNVTLDPDPNEIKSYCYVTKKELEELLEKAANGEIKITPWFKIIAETFLFKWWDNLNHLNRFVEHEKIHRM</sequence>
<dbReference type="AlphaFoldDB" id="A0A6P5KK36"/>
<evidence type="ECO:0000256" key="5">
    <source>
        <dbReference type="ARBA" id="ARBA00007579"/>
    </source>
</evidence>
<dbReference type="UniPathway" id="UPA00059">
    <property type="reaction ID" value="UER00104"/>
</dbReference>
<protein>
    <recommendedName>
        <fullName evidence="6">isopentenyl-diphosphate Delta-isomerase</fullName>
        <ecNumber evidence="6">5.3.3.2</ecNumber>
    </recommendedName>
</protein>
<dbReference type="PROSITE" id="PS51462">
    <property type="entry name" value="NUDIX"/>
    <property type="match status" value="1"/>
</dbReference>
<evidence type="ECO:0000256" key="10">
    <source>
        <dbReference type="ARBA" id="ARBA00022842"/>
    </source>
</evidence>
<proteinExistence type="inferred from homology"/>
<dbReference type="FunFam" id="3.90.79.10:FF:000012">
    <property type="entry name" value="Isopentenyl-diphosphate Delta-isomerase 1"/>
    <property type="match status" value="1"/>
</dbReference>
<dbReference type="Gene3D" id="3.90.79.10">
    <property type="entry name" value="Nucleoside Triphosphate Pyrophosphohydrolase"/>
    <property type="match status" value="1"/>
</dbReference>
<comment type="pathway">
    <text evidence="4">Isoprenoid biosynthesis; dimethylallyl diphosphate biosynthesis; dimethylallyl diphosphate from isopentenyl diphosphate: step 1/1.</text>
</comment>
<gene>
    <name evidence="18" type="primary">LOC110211222</name>
</gene>
<comment type="similarity">
    <text evidence="5">Belongs to the IPP isomerase type 1 family.</text>
</comment>
<keyword evidence="8" id="KW-0479">Metal-binding</keyword>
<dbReference type="GeneID" id="110211222"/>
<dbReference type="InParanoid" id="A0A6P5KK36"/>
<dbReference type="GO" id="GO:0004452">
    <property type="term" value="F:isopentenyl-diphosphate delta-isomerase activity"/>
    <property type="evidence" value="ECO:0007669"/>
    <property type="project" value="UniProtKB-EC"/>
</dbReference>
<dbReference type="CDD" id="cd02885">
    <property type="entry name" value="NUDIX_IPP_Isomerase"/>
    <property type="match status" value="1"/>
</dbReference>
<accession>A0A6P5KK36</accession>
<dbReference type="GO" id="GO:0050992">
    <property type="term" value="P:dimethylallyl diphosphate biosynthetic process"/>
    <property type="evidence" value="ECO:0007669"/>
    <property type="project" value="UniProtKB-UniPathway"/>
</dbReference>
<evidence type="ECO:0000313" key="18">
    <source>
        <dbReference type="RefSeq" id="XP_020846030.1"/>
    </source>
</evidence>
<evidence type="ECO:0000256" key="2">
    <source>
        <dbReference type="ARBA" id="ARBA00001946"/>
    </source>
</evidence>
<evidence type="ECO:0000256" key="12">
    <source>
        <dbReference type="ARBA" id="ARBA00023011"/>
    </source>
</evidence>
<comment type="cofactor">
    <cofactor evidence="2">
        <name>Mg(2+)</name>
        <dbReference type="ChEBI" id="CHEBI:18420"/>
    </cofactor>
</comment>
<evidence type="ECO:0000256" key="7">
    <source>
        <dbReference type="ARBA" id="ARBA00022516"/>
    </source>
</evidence>
<evidence type="ECO:0000256" key="13">
    <source>
        <dbReference type="ARBA" id="ARBA00023098"/>
    </source>
</evidence>
<dbReference type="GO" id="GO:0005777">
    <property type="term" value="C:peroxisome"/>
    <property type="evidence" value="ECO:0007669"/>
    <property type="project" value="Ensembl"/>
</dbReference>
<name>A0A6P5KK36_PHACI</name>
<dbReference type="InterPro" id="IPR000086">
    <property type="entry name" value="NUDIX_hydrolase_dom"/>
</dbReference>
<evidence type="ECO:0000313" key="17">
    <source>
        <dbReference type="Proteomes" id="UP000515140"/>
    </source>
</evidence>
<evidence type="ECO:0000256" key="4">
    <source>
        <dbReference type="ARBA" id="ARBA00004826"/>
    </source>
</evidence>
<keyword evidence="11" id="KW-0752">Steroid biosynthesis</keyword>
<keyword evidence="10" id="KW-0460">Magnesium</keyword>
<dbReference type="GO" id="GO:0006695">
    <property type="term" value="P:cholesterol biosynthetic process"/>
    <property type="evidence" value="ECO:0007669"/>
    <property type="project" value="UniProtKB-KW"/>
</dbReference>
<dbReference type="FunCoup" id="A0A6P5KK36">
    <property type="interactions" value="2113"/>
</dbReference>
<dbReference type="GO" id="GO:0046872">
    <property type="term" value="F:metal ion binding"/>
    <property type="evidence" value="ECO:0007669"/>
    <property type="project" value="UniProtKB-KW"/>
</dbReference>
<comment type="function">
    <text evidence="3">Catalyzes the 1,3-allylic rearrangement of the homoallylic substrate isopentenyl (IPP) to its highly electrophilic allylic isomer, dimethylallyl diphosphate (DMAPP).</text>
</comment>
<evidence type="ECO:0000256" key="3">
    <source>
        <dbReference type="ARBA" id="ARBA00003951"/>
    </source>
</evidence>
<evidence type="ECO:0000256" key="15">
    <source>
        <dbReference type="ARBA" id="ARBA00023235"/>
    </source>
</evidence>
<evidence type="ECO:0000256" key="1">
    <source>
        <dbReference type="ARBA" id="ARBA00000374"/>
    </source>
</evidence>
<keyword evidence="14" id="KW-0414">Isoprene biosynthesis</keyword>
<keyword evidence="9" id="KW-0152">Cholesterol biosynthesis</keyword>
<reference evidence="18" key="1">
    <citation type="submission" date="2025-08" db="UniProtKB">
        <authorList>
            <consortium name="RefSeq"/>
        </authorList>
    </citation>
    <scope>IDENTIFICATION</scope>
    <source>
        <tissue evidence="18">Spleen</tissue>
    </source>
</reference>
<evidence type="ECO:0000256" key="9">
    <source>
        <dbReference type="ARBA" id="ARBA00022778"/>
    </source>
</evidence>
<evidence type="ECO:0000259" key="16">
    <source>
        <dbReference type="PROSITE" id="PS51462"/>
    </source>
</evidence>
<keyword evidence="12" id="KW-1207">Sterol metabolism</keyword>
<evidence type="ECO:0000256" key="14">
    <source>
        <dbReference type="ARBA" id="ARBA00023229"/>
    </source>
</evidence>
<dbReference type="Pfam" id="PF00293">
    <property type="entry name" value="NUDIX"/>
    <property type="match status" value="1"/>
</dbReference>
<feature type="domain" description="Nudix hydrolase" evidence="16">
    <location>
        <begin position="128"/>
        <end position="278"/>
    </location>
</feature>
<dbReference type="PANTHER" id="PTHR10885:SF0">
    <property type="entry name" value="ISOPENTENYL-DIPHOSPHATE DELTA-ISOMERASE"/>
    <property type="match status" value="1"/>
</dbReference>
<dbReference type="KEGG" id="pcw:110211222"/>